<evidence type="ECO:0000256" key="2">
    <source>
        <dbReference type="ARBA" id="ARBA00009154"/>
    </source>
</evidence>
<comment type="function">
    <text evidence="6">Required for exosome-dependent processing of pre-rRNA and small nucleolar RNA (snRNA) precursors. Involved in processing of 35S pre-rRNA at the A0, A1 and A2 sites.</text>
</comment>
<keyword evidence="9" id="KW-1185">Reference proteome</keyword>
<evidence type="ECO:0000256" key="4">
    <source>
        <dbReference type="ARBA" id="ARBA00022884"/>
    </source>
</evidence>
<sequence length="185" mass="20698">MTNTITLGDAMNQLEASLSKIQAHLEPLLSSPLNETIGKLPVMDRCKLEVMVAYAINTLFWIYLKTQGVPPSDHPVMKELERIRGYIQKIKETEGTHKPTMSVDKEAAARFIKNALADSETTEVAKKVVEEEEDNMEVDEEKVEAPVEVTEGETYKKRKPEATKKDTNTPAKKKNAKAKGKKGKN</sequence>
<evidence type="ECO:0000313" key="9">
    <source>
        <dbReference type="Proteomes" id="UP001479436"/>
    </source>
</evidence>
<name>A0ABR2X1S7_9FUNG</name>
<comment type="caution">
    <text evidence="8">The sequence shown here is derived from an EMBL/GenBank/DDBJ whole genome shotgun (WGS) entry which is preliminary data.</text>
</comment>
<dbReference type="InterPro" id="IPR011082">
    <property type="entry name" value="Exosome-assoc_fac/DNA_repair"/>
</dbReference>
<feature type="compositionally biased region" description="Acidic residues" evidence="7">
    <location>
        <begin position="130"/>
        <end position="142"/>
    </location>
</feature>
<accession>A0ABR2X1S7</accession>
<feature type="compositionally biased region" description="Basic residues" evidence="7">
    <location>
        <begin position="171"/>
        <end position="185"/>
    </location>
</feature>
<dbReference type="InterPro" id="IPR007146">
    <property type="entry name" value="Sas10/Utp3/C1D"/>
</dbReference>
<evidence type="ECO:0000256" key="6">
    <source>
        <dbReference type="RuleBase" id="RU368003"/>
    </source>
</evidence>
<dbReference type="Pfam" id="PF04000">
    <property type="entry name" value="Sas10_Utp3"/>
    <property type="match status" value="1"/>
</dbReference>
<evidence type="ECO:0000313" key="8">
    <source>
        <dbReference type="EMBL" id="KAK9767712.1"/>
    </source>
</evidence>
<gene>
    <name evidence="8" type="ORF">K7432_002278</name>
</gene>
<organism evidence="8 9">
    <name type="scientific">Basidiobolus ranarum</name>
    <dbReference type="NCBI Taxonomy" id="34480"/>
    <lineage>
        <taxon>Eukaryota</taxon>
        <taxon>Fungi</taxon>
        <taxon>Fungi incertae sedis</taxon>
        <taxon>Zoopagomycota</taxon>
        <taxon>Entomophthoromycotina</taxon>
        <taxon>Basidiobolomycetes</taxon>
        <taxon>Basidiobolales</taxon>
        <taxon>Basidiobolaceae</taxon>
        <taxon>Basidiobolus</taxon>
    </lineage>
</organism>
<feature type="region of interest" description="Disordered" evidence="7">
    <location>
        <begin position="130"/>
        <end position="185"/>
    </location>
</feature>
<reference evidence="8 9" key="1">
    <citation type="submission" date="2023-04" db="EMBL/GenBank/DDBJ databases">
        <title>Genome of Basidiobolus ranarum AG-B5.</title>
        <authorList>
            <person name="Stajich J.E."/>
            <person name="Carter-House D."/>
            <person name="Gryganskyi A."/>
        </authorList>
    </citation>
    <scope>NUCLEOTIDE SEQUENCE [LARGE SCALE GENOMIC DNA]</scope>
    <source>
        <strain evidence="8 9">AG-B5</strain>
    </source>
</reference>
<protein>
    <recommendedName>
        <fullName evidence="6">Exosome complex protein</fullName>
    </recommendedName>
</protein>
<keyword evidence="4 6" id="KW-0694">RNA-binding</keyword>
<comment type="subcellular location">
    <subcellularLocation>
        <location evidence="1 6">Nucleus</location>
    </subcellularLocation>
</comment>
<keyword evidence="5 6" id="KW-0539">Nucleus</keyword>
<evidence type="ECO:0000256" key="5">
    <source>
        <dbReference type="ARBA" id="ARBA00023242"/>
    </source>
</evidence>
<evidence type="ECO:0000256" key="3">
    <source>
        <dbReference type="ARBA" id="ARBA00022552"/>
    </source>
</evidence>
<keyword evidence="3 6" id="KW-0698">rRNA processing</keyword>
<dbReference type="EMBL" id="JASJQH010000059">
    <property type="protein sequence ID" value="KAK9767712.1"/>
    <property type="molecule type" value="Genomic_DNA"/>
</dbReference>
<dbReference type="PANTHER" id="PTHR15341:SF3">
    <property type="entry name" value="NUCLEAR NUCLEIC ACID-BINDING PROTEIN C1D"/>
    <property type="match status" value="1"/>
</dbReference>
<proteinExistence type="inferred from homology"/>
<dbReference type="PANTHER" id="PTHR15341">
    <property type="entry name" value="SUN-COR STEROID HORMONE RECEPTOR CO-REPRESSOR"/>
    <property type="match status" value="1"/>
</dbReference>
<evidence type="ECO:0000256" key="1">
    <source>
        <dbReference type="ARBA" id="ARBA00004123"/>
    </source>
</evidence>
<comment type="similarity">
    <text evidence="2 6">Belongs to the C1D family.</text>
</comment>
<dbReference type="Proteomes" id="UP001479436">
    <property type="component" value="Unassembled WGS sequence"/>
</dbReference>
<evidence type="ECO:0000256" key="7">
    <source>
        <dbReference type="SAM" id="MobiDB-lite"/>
    </source>
</evidence>